<dbReference type="PANTHER" id="PTHR10192:SF5">
    <property type="entry name" value="GEPHYRIN"/>
    <property type="match status" value="1"/>
</dbReference>
<comment type="function">
    <text evidence="1 6">Catalyzes the insertion of molybdate into adenylated molybdopterin with the concomitant release of AMP.</text>
</comment>
<evidence type="ECO:0000256" key="5">
    <source>
        <dbReference type="ARBA" id="ARBA00047317"/>
    </source>
</evidence>
<dbReference type="OrthoDB" id="9804758at2"/>
<name>A0A410K0N1_9BACT</name>
<dbReference type="InterPro" id="IPR036135">
    <property type="entry name" value="MoeA_linker/N_sf"/>
</dbReference>
<dbReference type="InterPro" id="IPR038987">
    <property type="entry name" value="MoeA-like"/>
</dbReference>
<dbReference type="InterPro" id="IPR005111">
    <property type="entry name" value="MoeA_C_domain_IV"/>
</dbReference>
<dbReference type="Gene3D" id="3.40.980.10">
    <property type="entry name" value="MoaB/Mog-like domain"/>
    <property type="match status" value="1"/>
</dbReference>
<protein>
    <recommendedName>
        <fullName evidence="6">Molybdopterin molybdenumtransferase</fullName>
        <ecNumber evidence="6">2.10.1.1</ecNumber>
    </recommendedName>
</protein>
<dbReference type="CDD" id="cd00887">
    <property type="entry name" value="MoeA"/>
    <property type="match status" value="1"/>
</dbReference>
<dbReference type="SMART" id="SM00852">
    <property type="entry name" value="MoCF_biosynth"/>
    <property type="match status" value="1"/>
</dbReference>
<gene>
    <name evidence="8" type="ORF">EP073_11220</name>
</gene>
<evidence type="ECO:0000313" key="9">
    <source>
        <dbReference type="Proteomes" id="UP000287502"/>
    </source>
</evidence>
<dbReference type="GO" id="GO:0006777">
    <property type="term" value="P:Mo-molybdopterin cofactor biosynthetic process"/>
    <property type="evidence" value="ECO:0007669"/>
    <property type="project" value="UniProtKB-UniRule"/>
</dbReference>
<dbReference type="InterPro" id="IPR036425">
    <property type="entry name" value="MoaB/Mog-like_dom_sf"/>
</dbReference>
<comment type="pathway">
    <text evidence="2 6">Cofactor biosynthesis; molybdopterin biosynthesis.</text>
</comment>
<evidence type="ECO:0000256" key="6">
    <source>
        <dbReference type="RuleBase" id="RU365090"/>
    </source>
</evidence>
<evidence type="ECO:0000313" key="8">
    <source>
        <dbReference type="EMBL" id="QAR33952.1"/>
    </source>
</evidence>
<sequence length="393" mass="43012">MISWQEAKAILNSLTTTYGTEKISVRESWGRTLAEDITVPRNYPDVHKSAVDGYAFKHGRKTYRLTGEVAAGAKSGPSVKEDETIFVMTGGTVPFGADTVARVEDCEDQDGVITIPGTIPAGDSVNLAGEEAKKGDAVIKKGVVIDKGLYPALFYLGKAEIEVYKKPRVAAFVTGDEILEVEEKFAEGMVFDTNRRILESCLNSVGITPDFFGPIGDTEAEVANAFKEMCKDHDIIISSGGVSMGKYDFVKKVFKEHDFELFIERTRIKPGSPLMVAKRDNKLFLGMPGYPAAFLTNFVFYAVPLFRKALGVTDFENKIHKAILKTEMKARKGRMDIDRATATVENGRYHAADPGSQLTSHFINFASVNALVLIDEDSNSLPAGSEADMILIP</sequence>
<comment type="catalytic activity">
    <reaction evidence="5">
        <text>adenylyl-molybdopterin + molybdate = Mo-molybdopterin + AMP + H(+)</text>
        <dbReference type="Rhea" id="RHEA:35047"/>
        <dbReference type="ChEBI" id="CHEBI:15378"/>
        <dbReference type="ChEBI" id="CHEBI:36264"/>
        <dbReference type="ChEBI" id="CHEBI:62727"/>
        <dbReference type="ChEBI" id="CHEBI:71302"/>
        <dbReference type="ChEBI" id="CHEBI:456215"/>
        <dbReference type="EC" id="2.10.1.1"/>
    </reaction>
</comment>
<evidence type="ECO:0000256" key="2">
    <source>
        <dbReference type="ARBA" id="ARBA00005046"/>
    </source>
</evidence>
<dbReference type="Pfam" id="PF00994">
    <property type="entry name" value="MoCF_biosynth"/>
    <property type="match status" value="1"/>
</dbReference>
<dbReference type="Gene3D" id="2.170.190.11">
    <property type="entry name" value="Molybdopterin biosynthesis moea protein, domain 3"/>
    <property type="match status" value="1"/>
</dbReference>
<dbReference type="RefSeq" id="WP_128467237.1">
    <property type="nucleotide sequence ID" value="NZ_CP035108.1"/>
</dbReference>
<dbReference type="InterPro" id="IPR005110">
    <property type="entry name" value="MoeA_linker/N"/>
</dbReference>
<keyword evidence="6" id="KW-0500">Molybdenum</keyword>
<dbReference type="SUPFAM" id="SSF63867">
    <property type="entry name" value="MoeA C-terminal domain-like"/>
    <property type="match status" value="1"/>
</dbReference>
<dbReference type="SUPFAM" id="SSF53218">
    <property type="entry name" value="Molybdenum cofactor biosynthesis proteins"/>
    <property type="match status" value="1"/>
</dbReference>
<feature type="domain" description="MoaB/Mog" evidence="7">
    <location>
        <begin position="170"/>
        <end position="308"/>
    </location>
</feature>
<keyword evidence="6" id="KW-0460">Magnesium</keyword>
<dbReference type="PANTHER" id="PTHR10192">
    <property type="entry name" value="MOLYBDOPTERIN BIOSYNTHESIS PROTEIN"/>
    <property type="match status" value="1"/>
</dbReference>
<dbReference type="InterPro" id="IPR036688">
    <property type="entry name" value="MoeA_C_domain_IV_sf"/>
</dbReference>
<evidence type="ECO:0000256" key="1">
    <source>
        <dbReference type="ARBA" id="ARBA00002901"/>
    </source>
</evidence>
<evidence type="ECO:0000256" key="4">
    <source>
        <dbReference type="ARBA" id="ARBA00023150"/>
    </source>
</evidence>
<dbReference type="EC" id="2.10.1.1" evidence="6"/>
<dbReference type="Pfam" id="PF03453">
    <property type="entry name" value="MoeA_N"/>
    <property type="match status" value="1"/>
</dbReference>
<dbReference type="GO" id="GO:0046872">
    <property type="term" value="F:metal ion binding"/>
    <property type="evidence" value="ECO:0007669"/>
    <property type="project" value="UniProtKB-UniRule"/>
</dbReference>
<organism evidence="8 9">
    <name type="scientific">Geovibrio thiophilus</name>
    <dbReference type="NCBI Taxonomy" id="139438"/>
    <lineage>
        <taxon>Bacteria</taxon>
        <taxon>Pseudomonadati</taxon>
        <taxon>Deferribacterota</taxon>
        <taxon>Deferribacteres</taxon>
        <taxon>Deferribacterales</taxon>
        <taxon>Geovibrionaceae</taxon>
        <taxon>Geovibrio</taxon>
    </lineage>
</organism>
<dbReference type="Gene3D" id="2.40.340.10">
    <property type="entry name" value="MoeA, C-terminal, domain IV"/>
    <property type="match status" value="1"/>
</dbReference>
<evidence type="ECO:0000256" key="3">
    <source>
        <dbReference type="ARBA" id="ARBA00010763"/>
    </source>
</evidence>
<keyword evidence="6" id="KW-0479">Metal-binding</keyword>
<dbReference type="UniPathway" id="UPA00344"/>
<reference evidence="8 9" key="1">
    <citation type="submission" date="2019-01" db="EMBL/GenBank/DDBJ databases">
        <title>Geovibrio thiophilus DSM 11263, complete genome.</title>
        <authorList>
            <person name="Spring S."/>
            <person name="Bunk B."/>
            <person name="Sproer C."/>
        </authorList>
    </citation>
    <scope>NUCLEOTIDE SEQUENCE [LARGE SCALE GENOMIC DNA]</scope>
    <source>
        <strain evidence="8 9">DSM 11263</strain>
    </source>
</reference>
<keyword evidence="4 6" id="KW-0501">Molybdenum cofactor biosynthesis</keyword>
<keyword evidence="6 8" id="KW-0808">Transferase</keyword>
<keyword evidence="9" id="KW-1185">Reference proteome</keyword>
<dbReference type="Proteomes" id="UP000287502">
    <property type="component" value="Chromosome"/>
</dbReference>
<comment type="similarity">
    <text evidence="3 6">Belongs to the MoeA family.</text>
</comment>
<dbReference type="KEGG" id="gtl:EP073_11220"/>
<dbReference type="GO" id="GO:0005829">
    <property type="term" value="C:cytosol"/>
    <property type="evidence" value="ECO:0007669"/>
    <property type="project" value="TreeGrafter"/>
</dbReference>
<accession>A0A410K0N1</accession>
<dbReference type="Gene3D" id="3.90.105.10">
    <property type="entry name" value="Molybdopterin biosynthesis moea protein, domain 2"/>
    <property type="match status" value="1"/>
</dbReference>
<dbReference type="AlphaFoldDB" id="A0A410K0N1"/>
<dbReference type="SUPFAM" id="SSF63882">
    <property type="entry name" value="MoeA N-terminal region -like"/>
    <property type="match status" value="1"/>
</dbReference>
<dbReference type="Pfam" id="PF03454">
    <property type="entry name" value="MoeA_C"/>
    <property type="match status" value="1"/>
</dbReference>
<dbReference type="GO" id="GO:0061599">
    <property type="term" value="F:molybdopterin molybdotransferase activity"/>
    <property type="evidence" value="ECO:0007669"/>
    <property type="project" value="UniProtKB-UniRule"/>
</dbReference>
<comment type="cofactor">
    <cofactor evidence="6">
        <name>Mg(2+)</name>
        <dbReference type="ChEBI" id="CHEBI:18420"/>
    </cofactor>
</comment>
<dbReference type="EMBL" id="CP035108">
    <property type="protein sequence ID" value="QAR33952.1"/>
    <property type="molecule type" value="Genomic_DNA"/>
</dbReference>
<proteinExistence type="inferred from homology"/>
<dbReference type="InterPro" id="IPR001453">
    <property type="entry name" value="MoaB/Mog_dom"/>
</dbReference>
<evidence type="ECO:0000259" key="7">
    <source>
        <dbReference type="SMART" id="SM00852"/>
    </source>
</evidence>